<sequence length="174" mass="20259">MKEMRRSTSEQGAPDVYVFALDHYTADCFVDANINNTTLARGTFKDTHGKKIRIDVPTTSFFGLTSLNPQASFIWESLCLEVYFALAPWGPNLQRAWEMYNTLNTQLQFTIMDFQGKPQNFRLIRQLVSEALHLLAHDVHFNEKQQKVEYRYLTADVAEPRWDELKVQDIRLPL</sequence>
<evidence type="ECO:0000313" key="1">
    <source>
        <dbReference type="EMBL" id="KAI5059030.1"/>
    </source>
</evidence>
<dbReference type="EMBL" id="JABFUD020000025">
    <property type="protein sequence ID" value="KAI5059030.1"/>
    <property type="molecule type" value="Genomic_DNA"/>
</dbReference>
<dbReference type="Proteomes" id="UP000886520">
    <property type="component" value="Chromosome 25"/>
</dbReference>
<accession>A0A9D4U0H6</accession>
<evidence type="ECO:0000313" key="2">
    <source>
        <dbReference type="Proteomes" id="UP000886520"/>
    </source>
</evidence>
<organism evidence="1 2">
    <name type="scientific">Adiantum capillus-veneris</name>
    <name type="common">Maidenhair fern</name>
    <dbReference type="NCBI Taxonomy" id="13818"/>
    <lineage>
        <taxon>Eukaryota</taxon>
        <taxon>Viridiplantae</taxon>
        <taxon>Streptophyta</taxon>
        <taxon>Embryophyta</taxon>
        <taxon>Tracheophyta</taxon>
        <taxon>Polypodiopsida</taxon>
        <taxon>Polypodiidae</taxon>
        <taxon>Polypodiales</taxon>
        <taxon>Pteridineae</taxon>
        <taxon>Pteridaceae</taxon>
        <taxon>Vittarioideae</taxon>
        <taxon>Adiantum</taxon>
    </lineage>
</organism>
<dbReference type="AlphaFoldDB" id="A0A9D4U0H6"/>
<name>A0A9D4U0H6_ADICA</name>
<protein>
    <submittedName>
        <fullName evidence="1">Uncharacterized protein</fullName>
    </submittedName>
</protein>
<proteinExistence type="predicted"/>
<comment type="caution">
    <text evidence="1">The sequence shown here is derived from an EMBL/GenBank/DDBJ whole genome shotgun (WGS) entry which is preliminary data.</text>
</comment>
<keyword evidence="2" id="KW-1185">Reference proteome</keyword>
<reference evidence="1" key="1">
    <citation type="submission" date="2021-01" db="EMBL/GenBank/DDBJ databases">
        <title>Adiantum capillus-veneris genome.</title>
        <authorList>
            <person name="Fang Y."/>
            <person name="Liao Q."/>
        </authorList>
    </citation>
    <scope>NUCLEOTIDE SEQUENCE</scope>
    <source>
        <strain evidence="1">H3</strain>
        <tissue evidence="1">Leaf</tissue>
    </source>
</reference>
<gene>
    <name evidence="1" type="ORF">GOP47_0025349</name>
</gene>